<gene>
    <name evidence="2" type="ORF">SAMN04488524_2185</name>
</gene>
<evidence type="ECO:0000256" key="1">
    <source>
        <dbReference type="SAM" id="SignalP"/>
    </source>
</evidence>
<dbReference type="RefSeq" id="WP_084239676.1">
    <property type="nucleotide sequence ID" value="NZ_FWXT01000001.1"/>
</dbReference>
<evidence type="ECO:0000313" key="2">
    <source>
        <dbReference type="EMBL" id="SMC70036.1"/>
    </source>
</evidence>
<dbReference type="AlphaFoldDB" id="A0A1W2BAV5"/>
<dbReference type="OrthoDB" id="678278at2"/>
<keyword evidence="1" id="KW-0732">Signal</keyword>
<sequence>MKTNWIFVWTCVAALAYSSGGYAQKNDPVKDQNPRYQESRAKYIEQADSLNRTQGTTVQQTYKAYDWYEAREERRKLRRERNYQLNLNNGYYYGSPYYYPSISYGHYGFGRGFGYGGHIGYSWGNSRPWFGW</sequence>
<dbReference type="Proteomes" id="UP000192756">
    <property type="component" value="Unassembled WGS sequence"/>
</dbReference>
<dbReference type="STRING" id="151894.SAMN04488524_2185"/>
<protein>
    <submittedName>
        <fullName evidence="2">Uncharacterized protein</fullName>
    </submittedName>
</protein>
<dbReference type="EMBL" id="FWXT01000001">
    <property type="protein sequence ID" value="SMC70036.1"/>
    <property type="molecule type" value="Genomic_DNA"/>
</dbReference>
<feature type="signal peptide" evidence="1">
    <location>
        <begin position="1"/>
        <end position="23"/>
    </location>
</feature>
<accession>A0A1W2BAV5</accession>
<evidence type="ECO:0000313" key="3">
    <source>
        <dbReference type="Proteomes" id="UP000192756"/>
    </source>
</evidence>
<name>A0A1W2BAV5_9SPHI</name>
<proteinExistence type="predicted"/>
<keyword evidence="3" id="KW-1185">Reference proteome</keyword>
<organism evidence="2 3">
    <name type="scientific">Pedobacter africanus</name>
    <dbReference type="NCBI Taxonomy" id="151894"/>
    <lineage>
        <taxon>Bacteria</taxon>
        <taxon>Pseudomonadati</taxon>
        <taxon>Bacteroidota</taxon>
        <taxon>Sphingobacteriia</taxon>
        <taxon>Sphingobacteriales</taxon>
        <taxon>Sphingobacteriaceae</taxon>
        <taxon>Pedobacter</taxon>
    </lineage>
</organism>
<feature type="chain" id="PRO_5012642025" evidence="1">
    <location>
        <begin position="24"/>
        <end position="132"/>
    </location>
</feature>
<reference evidence="3" key="1">
    <citation type="submission" date="2017-04" db="EMBL/GenBank/DDBJ databases">
        <authorList>
            <person name="Varghese N."/>
            <person name="Submissions S."/>
        </authorList>
    </citation>
    <scope>NUCLEOTIDE SEQUENCE [LARGE SCALE GENOMIC DNA]</scope>
    <source>
        <strain evidence="3">DSM 12126</strain>
    </source>
</reference>